<feature type="transmembrane region" description="Helical" evidence="1">
    <location>
        <begin position="268"/>
        <end position="286"/>
    </location>
</feature>
<dbReference type="Gene3D" id="1.10.10.10">
    <property type="entry name" value="Winged helix-like DNA-binding domain superfamily/Winged helix DNA-binding domain"/>
    <property type="match status" value="1"/>
</dbReference>
<accession>A0A5D0MVQ3</accession>
<dbReference type="AlphaFoldDB" id="A0A5D0MVQ3"/>
<keyword evidence="1" id="KW-0472">Membrane</keyword>
<dbReference type="InterPro" id="IPR000792">
    <property type="entry name" value="Tscrpt_reg_LuxR_C"/>
</dbReference>
<feature type="transmembrane region" description="Helical" evidence="1">
    <location>
        <begin position="73"/>
        <end position="91"/>
    </location>
</feature>
<dbReference type="GO" id="GO:0003677">
    <property type="term" value="F:DNA binding"/>
    <property type="evidence" value="ECO:0007669"/>
    <property type="project" value="InterPro"/>
</dbReference>
<dbReference type="SMART" id="SM00421">
    <property type="entry name" value="HTH_LUXR"/>
    <property type="match status" value="1"/>
</dbReference>
<feature type="transmembrane region" description="Helical" evidence="1">
    <location>
        <begin position="97"/>
        <end position="120"/>
    </location>
</feature>
<feature type="transmembrane region" description="Helical" evidence="1">
    <location>
        <begin position="216"/>
        <end position="233"/>
    </location>
</feature>
<keyword evidence="1" id="KW-0812">Transmembrane</keyword>
<dbReference type="GO" id="GO:0006355">
    <property type="term" value="P:regulation of DNA-templated transcription"/>
    <property type="evidence" value="ECO:0007669"/>
    <property type="project" value="InterPro"/>
</dbReference>
<keyword evidence="1" id="KW-1133">Transmembrane helix</keyword>
<evidence type="ECO:0000256" key="1">
    <source>
        <dbReference type="SAM" id="Phobius"/>
    </source>
</evidence>
<protein>
    <recommendedName>
        <fullName evidence="2">HTH luxR-type domain-containing protein</fullName>
    </recommendedName>
</protein>
<proteinExistence type="predicted"/>
<dbReference type="PROSITE" id="PS50043">
    <property type="entry name" value="HTH_LUXR_2"/>
    <property type="match status" value="1"/>
</dbReference>
<dbReference type="InterPro" id="IPR036388">
    <property type="entry name" value="WH-like_DNA-bd_sf"/>
</dbReference>
<name>A0A5D0MVQ3_FLESI</name>
<feature type="transmembrane region" description="Helical" evidence="1">
    <location>
        <begin position="127"/>
        <end position="148"/>
    </location>
</feature>
<feature type="domain" description="HTH luxR-type" evidence="2">
    <location>
        <begin position="378"/>
        <end position="442"/>
    </location>
</feature>
<feature type="transmembrane region" description="Helical" evidence="1">
    <location>
        <begin position="295"/>
        <end position="314"/>
    </location>
</feature>
<dbReference type="CDD" id="cd06170">
    <property type="entry name" value="LuxR_C_like"/>
    <property type="match status" value="1"/>
</dbReference>
<organism evidence="3 4">
    <name type="scientific">Flexistipes sinusarabici</name>
    <dbReference type="NCBI Taxonomy" id="2352"/>
    <lineage>
        <taxon>Bacteria</taxon>
        <taxon>Pseudomonadati</taxon>
        <taxon>Deferribacterota</taxon>
        <taxon>Deferribacteres</taxon>
        <taxon>Deferribacterales</taxon>
        <taxon>Flexistipitaceae</taxon>
        <taxon>Flexistipes</taxon>
    </lineage>
</organism>
<evidence type="ECO:0000313" key="3">
    <source>
        <dbReference type="EMBL" id="TYB36217.1"/>
    </source>
</evidence>
<gene>
    <name evidence="3" type="ORF">FXF49_00890</name>
</gene>
<evidence type="ECO:0000259" key="2">
    <source>
        <dbReference type="PROSITE" id="PS50043"/>
    </source>
</evidence>
<sequence length="442" mass="50405">MKLQIPAKWYFNNIGFFKYSFPFAAFLTWMWLIPLKGYLSSYISINNPSFSFILGQGAGLLIIGVFKSWHLITRLKTLFIILTVSFSLLLFQAQNTFALHIFLIMIGISSAPLILFAILYLKYSGQLFLNALGAFILAFSLCLITEIIPTNYQTKIIIILLIFAAGIYSLKPSASENYQKINIGSYYFLLTVFYVTGGMLYSYIIQNLTQKTFLSIPEHLYYLIGIFAGAWLFKYKKEAPVLAAIASGILAFSFIHEKYPLLHFLSNFTLQVSFGFIEIFIILFIVTEIKHYAQAAFLLFTMCLGIFLGQLITATLNDEILLSTGVVTGNIVMIVTLFILFFSKPIADKRIIPFKKTESDATNSLTTVGLQYVDNNLLNRAYYRLSEKEYQVLLYTLDKNTIKNISSELQISESTVKTYLSRIYEKFNVTSKKQLIDLFLKK</sequence>
<feature type="transmembrane region" description="Helical" evidence="1">
    <location>
        <begin position="154"/>
        <end position="171"/>
    </location>
</feature>
<dbReference type="Pfam" id="PF00196">
    <property type="entry name" value="GerE"/>
    <property type="match status" value="1"/>
</dbReference>
<reference evidence="3 4" key="1">
    <citation type="submission" date="2019-08" db="EMBL/GenBank/DDBJ databases">
        <title>Genomic characterization of a novel candidate phylum (ARYD3) from a high temperature, high salinity tertiary oil reservoir in north central Oklahoma, USA.</title>
        <authorList>
            <person name="Youssef N.H."/>
            <person name="Yadav A."/>
            <person name="Elshahed M.S."/>
        </authorList>
    </citation>
    <scope>NUCLEOTIDE SEQUENCE [LARGE SCALE GENOMIC DNA]</scope>
    <source>
        <strain evidence="3">ARYD1</strain>
    </source>
</reference>
<feature type="transmembrane region" description="Helical" evidence="1">
    <location>
        <begin position="183"/>
        <end position="204"/>
    </location>
</feature>
<feature type="transmembrane region" description="Helical" evidence="1">
    <location>
        <begin position="21"/>
        <end position="43"/>
    </location>
</feature>
<dbReference type="EMBL" id="VSIV01000027">
    <property type="protein sequence ID" value="TYB36217.1"/>
    <property type="molecule type" value="Genomic_DNA"/>
</dbReference>
<feature type="transmembrane region" description="Helical" evidence="1">
    <location>
        <begin position="49"/>
        <end position="66"/>
    </location>
</feature>
<evidence type="ECO:0000313" key="4">
    <source>
        <dbReference type="Proteomes" id="UP000323337"/>
    </source>
</evidence>
<dbReference type="Proteomes" id="UP000323337">
    <property type="component" value="Unassembled WGS sequence"/>
</dbReference>
<comment type="caution">
    <text evidence="3">The sequence shown here is derived from an EMBL/GenBank/DDBJ whole genome shotgun (WGS) entry which is preliminary data.</text>
</comment>
<feature type="transmembrane region" description="Helical" evidence="1">
    <location>
        <begin position="320"/>
        <end position="342"/>
    </location>
</feature>
<feature type="transmembrane region" description="Helical" evidence="1">
    <location>
        <begin position="240"/>
        <end position="256"/>
    </location>
</feature>
<dbReference type="SUPFAM" id="SSF46894">
    <property type="entry name" value="C-terminal effector domain of the bipartite response regulators"/>
    <property type="match status" value="1"/>
</dbReference>
<dbReference type="InterPro" id="IPR016032">
    <property type="entry name" value="Sig_transdc_resp-reg_C-effctor"/>
</dbReference>